<dbReference type="Gene3D" id="1.10.1870.10">
    <property type="entry name" value="Domain 3, Saccharopine reductase"/>
    <property type="match status" value="1"/>
</dbReference>
<evidence type="ECO:0000313" key="1">
    <source>
        <dbReference type="EMBL" id="KAK7678888.1"/>
    </source>
</evidence>
<evidence type="ECO:0000313" key="2">
    <source>
        <dbReference type="Proteomes" id="UP001385951"/>
    </source>
</evidence>
<protein>
    <submittedName>
        <fullName evidence="1">Uncharacterized protein</fullName>
    </submittedName>
</protein>
<dbReference type="AlphaFoldDB" id="A0AAW0FMZ1"/>
<comment type="caution">
    <text evidence="1">The sequence shown here is derived from an EMBL/GenBank/DDBJ whole genome shotgun (WGS) entry which is preliminary data.</text>
</comment>
<sequence>MEIALLVKIKSLASFTNDAEASRNLQGFRWIGLFSSEPVKPHAGNLLDTLCARLEGLMNKVNVISSSRHAPAHYDQEGGECSK</sequence>
<reference evidence="1 2" key="1">
    <citation type="submission" date="2022-09" db="EMBL/GenBank/DDBJ databases">
        <authorList>
            <person name="Palmer J.M."/>
        </authorList>
    </citation>
    <scope>NUCLEOTIDE SEQUENCE [LARGE SCALE GENOMIC DNA]</scope>
    <source>
        <strain evidence="1 2">DSM 7382</strain>
    </source>
</reference>
<dbReference type="Proteomes" id="UP001385951">
    <property type="component" value="Unassembled WGS sequence"/>
</dbReference>
<gene>
    <name evidence="1" type="ORF">QCA50_018028</name>
</gene>
<proteinExistence type="predicted"/>
<organism evidence="1 2">
    <name type="scientific">Cerrena zonata</name>
    <dbReference type="NCBI Taxonomy" id="2478898"/>
    <lineage>
        <taxon>Eukaryota</taxon>
        <taxon>Fungi</taxon>
        <taxon>Dikarya</taxon>
        <taxon>Basidiomycota</taxon>
        <taxon>Agaricomycotina</taxon>
        <taxon>Agaricomycetes</taxon>
        <taxon>Polyporales</taxon>
        <taxon>Cerrenaceae</taxon>
        <taxon>Cerrena</taxon>
    </lineage>
</organism>
<accession>A0AAW0FMZ1</accession>
<keyword evidence="2" id="KW-1185">Reference proteome</keyword>
<dbReference type="EMBL" id="JASBNA010000065">
    <property type="protein sequence ID" value="KAK7678888.1"/>
    <property type="molecule type" value="Genomic_DNA"/>
</dbReference>
<name>A0AAW0FMZ1_9APHY</name>